<reference evidence="2 3" key="1">
    <citation type="submission" date="2016-10" db="EMBL/GenBank/DDBJ databases">
        <authorList>
            <person name="de Groot N.N."/>
        </authorList>
    </citation>
    <scope>NUCLEOTIDE SEQUENCE [LARGE SCALE GENOMIC DNA]</scope>
    <source>
        <strain evidence="2 3">DSM 797</strain>
    </source>
</reference>
<proteinExistence type="predicted"/>
<dbReference type="InterPro" id="IPR024294">
    <property type="entry name" value="DUF3810"/>
</dbReference>
<sequence>MLFPLALLINFISSKFPIAIDTYYSSYINKFMIEVLSNISGVFPFSLYEFCMYLLVLFTTLFLLYIFIVIINEGFRKKLYGNNIYSLKDILKYYLLNILSFLSTIYFLFIILWGLNYNRIPLEDILIKNYTLQNNIGYTYNKDVRNHTSSDLSNLYDFLISKSNETRKLVKEGSNGIMKANGDFKDILNRAYLGYENTVSILPQIDGNYSKPKYVLSSNLMCYTGITGIYFPFTGEANINIAVPDIYIPSTTLHEMAHQRGYASEDEANFIGYLTAINHPDIDFKYSGYILALNHTANALYKADYEKYIYLSKKISNDVKKDLINNKSFWKIYEGKVDEISNKFNDSYLKANGIKEGSASYGKMVNLLLTYYKLYPQTHK</sequence>
<gene>
    <name evidence="2" type="ORF">SAMN04515677_102244</name>
</gene>
<evidence type="ECO:0000313" key="3">
    <source>
        <dbReference type="Proteomes" id="UP000199068"/>
    </source>
</evidence>
<keyword evidence="1" id="KW-1133">Transmembrane helix</keyword>
<feature type="transmembrane region" description="Helical" evidence="1">
    <location>
        <begin position="52"/>
        <end position="72"/>
    </location>
</feature>
<dbReference type="AlphaFoldDB" id="A0A1G9KRB1"/>
<evidence type="ECO:0008006" key="4">
    <source>
        <dbReference type="Google" id="ProtNLM"/>
    </source>
</evidence>
<evidence type="ECO:0000313" key="2">
    <source>
        <dbReference type="EMBL" id="SDL52241.1"/>
    </source>
</evidence>
<keyword evidence="1" id="KW-0812">Transmembrane</keyword>
<evidence type="ECO:0000256" key="1">
    <source>
        <dbReference type="SAM" id="Phobius"/>
    </source>
</evidence>
<dbReference type="Pfam" id="PF12725">
    <property type="entry name" value="DUF3810"/>
    <property type="match status" value="1"/>
</dbReference>
<feature type="transmembrane region" description="Helical" evidence="1">
    <location>
        <begin position="93"/>
        <end position="115"/>
    </location>
</feature>
<name>A0A1G9KRB1_9FIRM</name>
<accession>A0A1G9KRB1</accession>
<dbReference type="RefSeq" id="WP_278335043.1">
    <property type="nucleotide sequence ID" value="NZ_FNGW01000002.1"/>
</dbReference>
<keyword evidence="1" id="KW-0472">Membrane</keyword>
<keyword evidence="3" id="KW-1185">Reference proteome</keyword>
<dbReference type="EMBL" id="FNGW01000002">
    <property type="protein sequence ID" value="SDL52241.1"/>
    <property type="molecule type" value="Genomic_DNA"/>
</dbReference>
<dbReference type="Proteomes" id="UP000199068">
    <property type="component" value="Unassembled WGS sequence"/>
</dbReference>
<organism evidence="2 3">
    <name type="scientific">Romboutsia lituseburensis DSM 797</name>
    <dbReference type="NCBI Taxonomy" id="1121325"/>
    <lineage>
        <taxon>Bacteria</taxon>
        <taxon>Bacillati</taxon>
        <taxon>Bacillota</taxon>
        <taxon>Clostridia</taxon>
        <taxon>Peptostreptococcales</taxon>
        <taxon>Peptostreptococcaceae</taxon>
        <taxon>Romboutsia</taxon>
    </lineage>
</organism>
<protein>
    <recommendedName>
        <fullName evidence="4">DUF3810 domain-containing protein</fullName>
    </recommendedName>
</protein>